<reference evidence="3" key="1">
    <citation type="submission" date="2016-10" db="EMBL/GenBank/DDBJ databases">
        <authorList>
            <person name="Varghese N."/>
            <person name="Submissions S."/>
        </authorList>
    </citation>
    <scope>NUCLEOTIDE SEQUENCE [LARGE SCALE GENOMIC DNA]</scope>
    <source>
        <strain evidence="3">DSM 17453</strain>
    </source>
</reference>
<dbReference type="OrthoDB" id="9816185at2"/>
<evidence type="ECO:0000259" key="1">
    <source>
        <dbReference type="Pfam" id="PF01844"/>
    </source>
</evidence>
<dbReference type="GO" id="GO:0008270">
    <property type="term" value="F:zinc ion binding"/>
    <property type="evidence" value="ECO:0007669"/>
    <property type="project" value="InterPro"/>
</dbReference>
<dbReference type="GO" id="GO:0003676">
    <property type="term" value="F:nucleic acid binding"/>
    <property type="evidence" value="ECO:0007669"/>
    <property type="project" value="InterPro"/>
</dbReference>
<dbReference type="EMBL" id="FOBV01000005">
    <property type="protein sequence ID" value="SEM67858.1"/>
    <property type="molecule type" value="Genomic_DNA"/>
</dbReference>
<organism evidence="2 3">
    <name type="scientific">Chryseobacterium taichungense</name>
    <dbReference type="NCBI Taxonomy" id="295069"/>
    <lineage>
        <taxon>Bacteria</taxon>
        <taxon>Pseudomonadati</taxon>
        <taxon>Bacteroidota</taxon>
        <taxon>Flavobacteriia</taxon>
        <taxon>Flavobacteriales</taxon>
        <taxon>Weeksellaceae</taxon>
        <taxon>Chryseobacterium group</taxon>
        <taxon>Chryseobacterium</taxon>
    </lineage>
</organism>
<dbReference type="STRING" id="295069.SAMN05421856_105235"/>
<keyword evidence="3" id="KW-1185">Reference proteome</keyword>
<dbReference type="Proteomes" id="UP000199450">
    <property type="component" value="Unassembled WGS sequence"/>
</dbReference>
<feature type="domain" description="HNH" evidence="1">
    <location>
        <begin position="206"/>
        <end position="246"/>
    </location>
</feature>
<accession>A0A1H8ADE7</accession>
<evidence type="ECO:0000313" key="2">
    <source>
        <dbReference type="EMBL" id="SEM67858.1"/>
    </source>
</evidence>
<dbReference type="GO" id="GO:0004519">
    <property type="term" value="F:endonuclease activity"/>
    <property type="evidence" value="ECO:0007669"/>
    <property type="project" value="InterPro"/>
</dbReference>
<dbReference type="InterPro" id="IPR002711">
    <property type="entry name" value="HNH"/>
</dbReference>
<dbReference type="Pfam" id="PF01844">
    <property type="entry name" value="HNH"/>
    <property type="match status" value="1"/>
</dbReference>
<dbReference type="RefSeq" id="WP_090000336.1">
    <property type="nucleotide sequence ID" value="NZ_FOBV01000005.1"/>
</dbReference>
<evidence type="ECO:0000313" key="3">
    <source>
        <dbReference type="Proteomes" id="UP000199450"/>
    </source>
</evidence>
<name>A0A1H8ADE7_9FLAO</name>
<proteinExistence type="predicted"/>
<gene>
    <name evidence="2" type="ORF">SAMN05421856_105235</name>
</gene>
<protein>
    <recommendedName>
        <fullName evidence="1">HNH domain-containing protein</fullName>
    </recommendedName>
</protein>
<dbReference type="AlphaFoldDB" id="A0A1H8ADE7"/>
<sequence>MHKLTYPTNVTKLENFKKEFQNLILKSSKIDIPKIQNFLNSIGVRIVFEELLITPLEDLIQLIPLSETNIFDGLSDGEKKAKKEELRSYFNYSKFQQDELSKFFNNYSISLNITGCNYCGIDFINAYIPLDNDYRDFEHFMNECTKEDLMKIHGIGDVNSDDIINDYKGKILKYSDINTGSSKYINKILLQLTDASGILKFDLFKNEKKNHLTLDHLLPQSEYPYLSLSLFNLVPSCYSCNSKLKNDKKIYSNLDELLFTSPTGLKTISDIIFKIYFKTGFDNKNLPKELNEYSIKIESPYTEYFKVFNLQGRYNFHKNISHELISKRRIYSDSQIKEIFDLFNDKGKPISKNEIKTQIFGSDIFTVDSNKPFQKYKKDIAKQLEIIPL</sequence>
<dbReference type="Gene3D" id="1.10.30.50">
    <property type="match status" value="1"/>
</dbReference>